<comment type="caution">
    <text evidence="1">The sequence shown here is derived from an EMBL/GenBank/DDBJ whole genome shotgun (WGS) entry which is preliminary data.</text>
</comment>
<reference evidence="1 2" key="1">
    <citation type="journal article" date="2022" name="Nat. Ecol. Evol.">
        <title>A masculinizing supergene underlies an exaggerated male reproductive morph in a spider.</title>
        <authorList>
            <person name="Hendrickx F."/>
            <person name="De Corte Z."/>
            <person name="Sonet G."/>
            <person name="Van Belleghem S.M."/>
            <person name="Kostlbacher S."/>
            <person name="Vangestel C."/>
        </authorList>
    </citation>
    <scope>NUCLEOTIDE SEQUENCE [LARGE SCALE GENOMIC DNA]</scope>
    <source>
        <strain evidence="1">W744_W776</strain>
    </source>
</reference>
<keyword evidence="2" id="KW-1185">Reference proteome</keyword>
<dbReference type="AlphaFoldDB" id="A0AAV6VPE0"/>
<accession>A0AAV6VPE0</accession>
<dbReference type="EMBL" id="JAFNEN010000053">
    <property type="protein sequence ID" value="KAG8197583.1"/>
    <property type="molecule type" value="Genomic_DNA"/>
</dbReference>
<organism evidence="1 2">
    <name type="scientific">Oedothorax gibbosus</name>
    <dbReference type="NCBI Taxonomy" id="931172"/>
    <lineage>
        <taxon>Eukaryota</taxon>
        <taxon>Metazoa</taxon>
        <taxon>Ecdysozoa</taxon>
        <taxon>Arthropoda</taxon>
        <taxon>Chelicerata</taxon>
        <taxon>Arachnida</taxon>
        <taxon>Araneae</taxon>
        <taxon>Araneomorphae</taxon>
        <taxon>Entelegynae</taxon>
        <taxon>Araneoidea</taxon>
        <taxon>Linyphiidae</taxon>
        <taxon>Erigoninae</taxon>
        <taxon>Oedothorax</taxon>
    </lineage>
</organism>
<gene>
    <name evidence="1" type="ORF">JTE90_021313</name>
</gene>
<name>A0AAV6VPE0_9ARAC</name>
<evidence type="ECO:0000313" key="2">
    <source>
        <dbReference type="Proteomes" id="UP000827092"/>
    </source>
</evidence>
<protein>
    <submittedName>
        <fullName evidence="1">Uncharacterized protein</fullName>
    </submittedName>
</protein>
<evidence type="ECO:0000313" key="1">
    <source>
        <dbReference type="EMBL" id="KAG8197583.1"/>
    </source>
</evidence>
<sequence length="66" mass="7617">MGLLAIEDFLCAVMRPPGRKCARVRNMDAIFCVCWGDRIGLRLNMKGKFNGRSEWRRGVVEMEVQE</sequence>
<dbReference type="Proteomes" id="UP000827092">
    <property type="component" value="Unassembled WGS sequence"/>
</dbReference>
<proteinExistence type="predicted"/>